<evidence type="ECO:0000256" key="2">
    <source>
        <dbReference type="ARBA" id="ARBA00022825"/>
    </source>
</evidence>
<dbReference type="InterPro" id="IPR029058">
    <property type="entry name" value="AB_hydrolase_fold"/>
</dbReference>
<dbReference type="InterPro" id="IPR011659">
    <property type="entry name" value="WD40"/>
</dbReference>
<gene>
    <name evidence="4" type="ORF">ACFFIO_08185</name>
</gene>
<dbReference type="Pfam" id="PF07676">
    <property type="entry name" value="PD40"/>
    <property type="match status" value="1"/>
</dbReference>
<dbReference type="RefSeq" id="WP_378041100.1">
    <property type="nucleotide sequence ID" value="NZ_JBHLWH010000022.1"/>
</dbReference>
<sequence length="724" mass="77057">MRPDQLDLLTTVDAPTLTPDGGRLVVGTSRPDFTTDGYTGQLWVMPTDGSSPPRRLTQGYRDCGAQLSPDGTTVAFLRSPAPDADSAASSSPQLALIPLDGGEGRIVTDRRLGVTGFTWSPDSRWITFSSPEPEPGRYGTVAGVGPGQEDPRLVTGPDHRLNGEGYTADKRPRLFEIEVPDAAGEPVFAARGRMAEPQGSQAVPPALPTARPLTGGERAASDPVYAADSRHVFFATTPEAGFGQSLRTAVAVVEARRGPAGVPRPAGSGPSADPDAGPVRLVAGGTDVRVGFGSPCVSRNGEWLYVLGQDLGESGLEFVASNGAVYALPAAGAVREASTGWDRPVAGLQPRLLTDPAAMGFAGPLRPTGQDQVLALGASRGRTILVRVSHHGQPEVIVDQQGEVMGACEAGGTLAVTSTSAASPGAVSIQHRGSGLQELFDPNAAWRADLPPAAGLEREYGATGDPRGHRPDQPAVHGWVFLPEGSGPHPVILNIHGGPYAQYTWSWFDETQVLVAAGYAVVMCNPRGSDGYGADHGASIQGRMGTVDHQDIIAFLDGALEEFGPAGSGQLDAGRIGIQGGSYGGYMTAWITAHDHRFTAAIVERGYLDPVSALGSSDIGWFFSEQYMGSDPERLRQQSPLHHVDQVRTPTLVIHSEEDLRCPIEHAQRYYRALWARGVEAELLIFPGEDHELSRSGTPWHRRVRFEHLLRWWDRHLATQVTDE</sequence>
<evidence type="ECO:0000259" key="3">
    <source>
        <dbReference type="Pfam" id="PF00326"/>
    </source>
</evidence>
<dbReference type="Proteomes" id="UP001589766">
    <property type="component" value="Unassembled WGS sequence"/>
</dbReference>
<dbReference type="PANTHER" id="PTHR42776">
    <property type="entry name" value="SERINE PEPTIDASE S9 FAMILY MEMBER"/>
    <property type="match status" value="1"/>
</dbReference>
<comment type="caution">
    <text evidence="4">The sequence shown here is derived from an EMBL/GenBank/DDBJ whole genome shotgun (WGS) entry which is preliminary data.</text>
</comment>
<dbReference type="InterPro" id="IPR001375">
    <property type="entry name" value="Peptidase_S9_cat"/>
</dbReference>
<keyword evidence="2" id="KW-0645">Protease</keyword>
<evidence type="ECO:0000313" key="4">
    <source>
        <dbReference type="EMBL" id="MFC0248479.1"/>
    </source>
</evidence>
<name>A0ABV6F4P2_9MICC</name>
<accession>A0ABV6F4P2</accession>
<dbReference type="SUPFAM" id="SSF53474">
    <property type="entry name" value="alpha/beta-Hydrolases"/>
    <property type="match status" value="1"/>
</dbReference>
<dbReference type="PANTHER" id="PTHR42776:SF4">
    <property type="entry name" value="ACYLAMINO-ACID-RELEASING ENZYME"/>
    <property type="match status" value="1"/>
</dbReference>
<keyword evidence="2" id="KW-0720">Serine protease</keyword>
<proteinExistence type="predicted"/>
<keyword evidence="1" id="KW-0378">Hydrolase</keyword>
<dbReference type="Gene3D" id="2.120.10.30">
    <property type="entry name" value="TolB, C-terminal domain"/>
    <property type="match status" value="1"/>
</dbReference>
<dbReference type="SUPFAM" id="SSF82171">
    <property type="entry name" value="DPP6 N-terminal domain-like"/>
    <property type="match status" value="1"/>
</dbReference>
<dbReference type="EMBL" id="JBHLWH010000022">
    <property type="protein sequence ID" value="MFC0248479.1"/>
    <property type="molecule type" value="Genomic_DNA"/>
</dbReference>
<dbReference type="Pfam" id="PF00326">
    <property type="entry name" value="Peptidase_S9"/>
    <property type="match status" value="1"/>
</dbReference>
<keyword evidence="5" id="KW-1185">Reference proteome</keyword>
<evidence type="ECO:0000256" key="1">
    <source>
        <dbReference type="ARBA" id="ARBA00022801"/>
    </source>
</evidence>
<dbReference type="Gene3D" id="3.40.50.1820">
    <property type="entry name" value="alpha/beta hydrolase"/>
    <property type="match status" value="1"/>
</dbReference>
<dbReference type="InterPro" id="IPR011042">
    <property type="entry name" value="6-blade_b-propeller_TolB-like"/>
</dbReference>
<protein>
    <submittedName>
        <fullName evidence="4">Prolyl oligopeptidase family serine peptidase</fullName>
    </submittedName>
</protein>
<evidence type="ECO:0000313" key="5">
    <source>
        <dbReference type="Proteomes" id="UP001589766"/>
    </source>
</evidence>
<reference evidence="4 5" key="1">
    <citation type="submission" date="2024-09" db="EMBL/GenBank/DDBJ databases">
        <authorList>
            <person name="Sun Q."/>
            <person name="Mori K."/>
        </authorList>
    </citation>
    <scope>NUCLEOTIDE SEQUENCE [LARGE SCALE GENOMIC DNA]</scope>
    <source>
        <strain evidence="4 5">CCM 7609</strain>
    </source>
</reference>
<feature type="domain" description="Peptidase S9 prolyl oligopeptidase catalytic" evidence="3">
    <location>
        <begin position="507"/>
        <end position="718"/>
    </location>
</feature>
<organism evidence="4 5">
    <name type="scientific">Citricoccus parietis</name>
    <dbReference type="NCBI Taxonomy" id="592307"/>
    <lineage>
        <taxon>Bacteria</taxon>
        <taxon>Bacillati</taxon>
        <taxon>Actinomycetota</taxon>
        <taxon>Actinomycetes</taxon>
        <taxon>Micrococcales</taxon>
        <taxon>Micrococcaceae</taxon>
        <taxon>Citricoccus</taxon>
    </lineage>
</organism>